<evidence type="ECO:0000313" key="6">
    <source>
        <dbReference type="Proteomes" id="UP000294614"/>
    </source>
</evidence>
<dbReference type="Gene3D" id="3.90.950.10">
    <property type="match status" value="1"/>
</dbReference>
<comment type="subcellular location">
    <subcellularLocation>
        <location evidence="4">Cytoplasm</location>
    </subcellularLocation>
</comment>
<evidence type="ECO:0000256" key="2">
    <source>
        <dbReference type="ARBA" id="ARBA00022801"/>
    </source>
</evidence>
<comment type="catalytic activity">
    <reaction evidence="4">
        <text>dTTP + H2O = dTMP + diphosphate + H(+)</text>
        <dbReference type="Rhea" id="RHEA:28534"/>
        <dbReference type="ChEBI" id="CHEBI:15377"/>
        <dbReference type="ChEBI" id="CHEBI:15378"/>
        <dbReference type="ChEBI" id="CHEBI:33019"/>
        <dbReference type="ChEBI" id="CHEBI:37568"/>
        <dbReference type="ChEBI" id="CHEBI:63528"/>
        <dbReference type="EC" id="3.6.1.9"/>
    </reaction>
</comment>
<dbReference type="RefSeq" id="WP_165871251.1">
    <property type="nucleotide sequence ID" value="NZ_JBLJBI010000081.1"/>
</dbReference>
<keyword evidence="2 4" id="KW-0378">Hydrolase</keyword>
<keyword evidence="4" id="KW-0963">Cytoplasm</keyword>
<dbReference type="EMBL" id="SMGG01000004">
    <property type="protein sequence ID" value="TCK60935.1"/>
    <property type="molecule type" value="Genomic_DNA"/>
</dbReference>
<dbReference type="GO" id="GO:0009117">
    <property type="term" value="P:nucleotide metabolic process"/>
    <property type="evidence" value="ECO:0007669"/>
    <property type="project" value="UniProtKB-KW"/>
</dbReference>
<dbReference type="PANTHER" id="PTHR43213">
    <property type="entry name" value="BIFUNCTIONAL DTTP/UTP PYROPHOSPHATASE/METHYLTRANSFERASE PROTEIN-RELATED"/>
    <property type="match status" value="1"/>
</dbReference>
<feature type="site" description="Important for substrate specificity" evidence="4">
    <location>
        <position position="13"/>
    </location>
</feature>
<comment type="cofactor">
    <cofactor evidence="1 4">
        <name>a divalent metal cation</name>
        <dbReference type="ChEBI" id="CHEBI:60240"/>
    </cofactor>
</comment>
<evidence type="ECO:0000256" key="1">
    <source>
        <dbReference type="ARBA" id="ARBA00001968"/>
    </source>
</evidence>
<dbReference type="EC" id="3.6.1.9" evidence="4"/>
<comment type="similarity">
    <text evidence="4">Belongs to the Maf family. YhdE subfamily.</text>
</comment>
<sequence length="197" mass="21943">MFQKIILASGSPRRREMMTRLGINFQYVTSTAKEDMNPETPVADLTIKNAAMKGYDVASIYDEAFIIAADTIVSCEGRIFGKPNGEEDIYDALRFLSGKKHQVTTGVAIINKRAGVCERFSKTTDVYFKKYSDSFIKWYIATDEPKDKAGSYAIQGKGCLMVDKIEGCYDNVVGLPVSELFERLIKFGVRPGGLNAY</sequence>
<dbReference type="SUPFAM" id="SSF52972">
    <property type="entry name" value="ITPase-like"/>
    <property type="match status" value="1"/>
</dbReference>
<reference evidence="5 6" key="1">
    <citation type="submission" date="2019-03" db="EMBL/GenBank/DDBJ databases">
        <title>Genomic Encyclopedia of Type Strains, Phase IV (KMG-IV): sequencing the most valuable type-strain genomes for metagenomic binning, comparative biology and taxonomic classification.</title>
        <authorList>
            <person name="Goeker M."/>
        </authorList>
    </citation>
    <scope>NUCLEOTIDE SEQUENCE [LARGE SCALE GENOMIC DNA]</scope>
    <source>
        <strain evidence="5 6">DSM 24984</strain>
    </source>
</reference>
<dbReference type="InterPro" id="IPR003697">
    <property type="entry name" value="Maf-like"/>
</dbReference>
<dbReference type="HAMAP" id="MF_00528">
    <property type="entry name" value="Maf"/>
    <property type="match status" value="1"/>
</dbReference>
<dbReference type="NCBIfam" id="TIGR00172">
    <property type="entry name" value="maf"/>
    <property type="match status" value="1"/>
</dbReference>
<feature type="active site" description="Proton acceptor" evidence="4">
    <location>
        <position position="70"/>
    </location>
</feature>
<comment type="caution">
    <text evidence="5">The sequence shown here is derived from an EMBL/GenBank/DDBJ whole genome shotgun (WGS) entry which is preliminary data.</text>
</comment>
<dbReference type="Pfam" id="PF02545">
    <property type="entry name" value="Maf"/>
    <property type="match status" value="1"/>
</dbReference>
<organism evidence="5 6">
    <name type="scientific">Seleniivibrio woodruffii</name>
    <dbReference type="NCBI Taxonomy" id="1078050"/>
    <lineage>
        <taxon>Bacteria</taxon>
        <taxon>Pseudomonadati</taxon>
        <taxon>Deferribacterota</taxon>
        <taxon>Deferribacteres</taxon>
        <taxon>Deferribacterales</taxon>
        <taxon>Geovibrionaceae</taxon>
        <taxon>Seleniivibrio</taxon>
    </lineage>
</organism>
<name>A0A4R1K9B2_9BACT</name>
<dbReference type="GO" id="GO:0005737">
    <property type="term" value="C:cytoplasm"/>
    <property type="evidence" value="ECO:0007669"/>
    <property type="project" value="UniProtKB-SubCell"/>
</dbReference>
<feature type="site" description="Important for substrate specificity" evidence="4">
    <location>
        <position position="71"/>
    </location>
</feature>
<accession>A0A4R1K9B2</accession>
<proteinExistence type="inferred from homology"/>
<dbReference type="CDD" id="cd00555">
    <property type="entry name" value="Maf"/>
    <property type="match status" value="1"/>
</dbReference>
<comment type="function">
    <text evidence="4">Nucleoside triphosphate pyrophosphatase that hydrolyzes dTTP and UTP. May have a dual role in cell division arrest and in preventing the incorporation of modified nucleotides into cellular nucleic acids.</text>
</comment>
<keyword evidence="6" id="KW-1185">Reference proteome</keyword>
<dbReference type="GO" id="GO:0036218">
    <property type="term" value="F:dTTP diphosphatase activity"/>
    <property type="evidence" value="ECO:0007669"/>
    <property type="project" value="RHEA"/>
</dbReference>
<protein>
    <recommendedName>
        <fullName evidence="4">dTTP/UTP pyrophosphatase</fullName>
        <shortName evidence="4">dTTPase/UTPase</shortName>
        <ecNumber evidence="4">3.6.1.9</ecNumber>
    </recommendedName>
    <alternativeName>
        <fullName evidence="4">Nucleoside triphosphate pyrophosphatase</fullName>
    </alternativeName>
    <alternativeName>
        <fullName evidence="4">Nucleotide pyrophosphatase</fullName>
        <shortName evidence="4">Nucleotide PPase</shortName>
    </alternativeName>
</protein>
<dbReference type="PANTHER" id="PTHR43213:SF5">
    <property type="entry name" value="BIFUNCTIONAL DTTP_UTP PYROPHOSPHATASE_METHYLTRANSFERASE PROTEIN-RELATED"/>
    <property type="match status" value="1"/>
</dbReference>
<keyword evidence="3 4" id="KW-0546">Nucleotide metabolism</keyword>
<dbReference type="Proteomes" id="UP000294614">
    <property type="component" value="Unassembled WGS sequence"/>
</dbReference>
<comment type="catalytic activity">
    <reaction evidence="4">
        <text>UTP + H2O = UMP + diphosphate + H(+)</text>
        <dbReference type="Rhea" id="RHEA:29395"/>
        <dbReference type="ChEBI" id="CHEBI:15377"/>
        <dbReference type="ChEBI" id="CHEBI:15378"/>
        <dbReference type="ChEBI" id="CHEBI:33019"/>
        <dbReference type="ChEBI" id="CHEBI:46398"/>
        <dbReference type="ChEBI" id="CHEBI:57865"/>
        <dbReference type="EC" id="3.6.1.9"/>
    </reaction>
</comment>
<evidence type="ECO:0000256" key="3">
    <source>
        <dbReference type="ARBA" id="ARBA00023080"/>
    </source>
</evidence>
<dbReference type="GO" id="GO:0036221">
    <property type="term" value="F:UTP diphosphatase activity"/>
    <property type="evidence" value="ECO:0007669"/>
    <property type="project" value="RHEA"/>
</dbReference>
<feature type="site" description="Important for substrate specificity" evidence="4">
    <location>
        <position position="155"/>
    </location>
</feature>
<evidence type="ECO:0000313" key="5">
    <source>
        <dbReference type="EMBL" id="TCK60935.1"/>
    </source>
</evidence>
<gene>
    <name evidence="5" type="ORF">C8D98_1816</name>
</gene>
<evidence type="ECO:0000256" key="4">
    <source>
        <dbReference type="HAMAP-Rule" id="MF_00528"/>
    </source>
</evidence>
<dbReference type="AlphaFoldDB" id="A0A4R1K9B2"/>
<comment type="caution">
    <text evidence="4">Lacks conserved residue(s) required for the propagation of feature annotation.</text>
</comment>
<dbReference type="InterPro" id="IPR029001">
    <property type="entry name" value="ITPase-like_fam"/>
</dbReference>
<dbReference type="PIRSF" id="PIRSF006305">
    <property type="entry name" value="Maf"/>
    <property type="match status" value="1"/>
</dbReference>